<gene>
    <name evidence="2" type="ORF">OKIOD_LOCUS2357</name>
</gene>
<evidence type="ECO:0000313" key="2">
    <source>
        <dbReference type="EMBL" id="CAG5085043.1"/>
    </source>
</evidence>
<evidence type="ECO:0000313" key="3">
    <source>
        <dbReference type="Proteomes" id="UP001158576"/>
    </source>
</evidence>
<proteinExistence type="predicted"/>
<sequence length="234" mass="27316">MTYTNSRQVNNFGSAVRQPRKSSCAKSDGKSKGSERPHDKPFKPYSNDTNFDEFLDLSSPVTSLTRRRKRDLDWFSLASGLPQSDTFYTPWIKEKCYRTMIDFGKNLANNADSLAECLGFKLEAEPLYIPKPKIVIVKTWEEEKKKKRKQKYRKKRSLYFQRSCHRHRVHAEGRAIDLQINWLTDERIMSKIENAGKREQLFRNLQKLAEQSFDFVKIIRSSSKPTVLHVSCTG</sequence>
<evidence type="ECO:0000256" key="1">
    <source>
        <dbReference type="SAM" id="MobiDB-lite"/>
    </source>
</evidence>
<name>A0ABN7RSS1_OIKDI</name>
<reference evidence="2 3" key="1">
    <citation type="submission" date="2021-04" db="EMBL/GenBank/DDBJ databases">
        <authorList>
            <person name="Bliznina A."/>
        </authorList>
    </citation>
    <scope>NUCLEOTIDE SEQUENCE [LARGE SCALE GENOMIC DNA]</scope>
</reference>
<organism evidence="2 3">
    <name type="scientific">Oikopleura dioica</name>
    <name type="common">Tunicate</name>
    <dbReference type="NCBI Taxonomy" id="34765"/>
    <lineage>
        <taxon>Eukaryota</taxon>
        <taxon>Metazoa</taxon>
        <taxon>Chordata</taxon>
        <taxon>Tunicata</taxon>
        <taxon>Appendicularia</taxon>
        <taxon>Copelata</taxon>
        <taxon>Oikopleuridae</taxon>
        <taxon>Oikopleura</taxon>
    </lineage>
</organism>
<keyword evidence="3" id="KW-1185">Reference proteome</keyword>
<accession>A0ABN7RSS1</accession>
<feature type="compositionally biased region" description="Basic and acidic residues" evidence="1">
    <location>
        <begin position="27"/>
        <end position="42"/>
    </location>
</feature>
<dbReference type="Proteomes" id="UP001158576">
    <property type="component" value="Chromosome PAR"/>
</dbReference>
<feature type="compositionally biased region" description="Polar residues" evidence="1">
    <location>
        <begin position="1"/>
        <end position="13"/>
    </location>
</feature>
<protein>
    <submittedName>
        <fullName evidence="2">Oidioi.mRNA.OKI2018_I69.PAR.g10799.t1.cds</fullName>
    </submittedName>
</protein>
<feature type="region of interest" description="Disordered" evidence="1">
    <location>
        <begin position="1"/>
        <end position="47"/>
    </location>
</feature>
<dbReference type="EMBL" id="OU015568">
    <property type="protein sequence ID" value="CAG5085043.1"/>
    <property type="molecule type" value="Genomic_DNA"/>
</dbReference>